<comment type="caution">
    <text evidence="3">The sequence shown here is derived from an EMBL/GenBank/DDBJ whole genome shotgun (WGS) entry which is preliminary data.</text>
</comment>
<evidence type="ECO:0000256" key="1">
    <source>
        <dbReference type="SAM" id="Coils"/>
    </source>
</evidence>
<keyword evidence="1" id="KW-0175">Coiled coil</keyword>
<evidence type="ECO:0000313" key="3">
    <source>
        <dbReference type="EMBL" id="PTF13298.1"/>
    </source>
</evidence>
<organism evidence="3 4">
    <name type="scientific">Staphylococcus devriesei</name>
    <dbReference type="NCBI Taxonomy" id="586733"/>
    <lineage>
        <taxon>Bacteria</taxon>
        <taxon>Bacillati</taxon>
        <taxon>Bacillota</taxon>
        <taxon>Bacilli</taxon>
        <taxon>Bacillales</taxon>
        <taxon>Staphylococcaceae</taxon>
        <taxon>Staphylococcus</taxon>
    </lineage>
</organism>
<sequence length="501" mass="56547">MELEKVAKIDLEEEAYLKPISDRGIGFYNLDKNTAQFQFRVTKDNLPLLISTNNVKGYAFFKQITVKNGDRPSTSGVLDVEFIDPMTGLIGVTVPPWFLKSVTNSTVLGEVYLSLNDYKNEDKDDTVVLGTFQFEVKDSLVNQISSDIKVSYIRMFDDLRDELEKKVEQLKKDIGSTQSLIDTIKQLSASATQAIQNAKDDSINSINTKKADALNNIEEQTTLSLAQIDSKKNDVQSGFEIAKTAFQNSVDQNTQTFDEKVTDANNLIDKKVNDFQTNGALTKSDVDNLMGSYDWQKASLTQSNGTSLTIRDLDFDKPDEIVKSGFYYLYNPKNAPVNRNGMLIVIYTSNNYIKFIFTPYDKNDIYVRTKNGDGNWLAWDHINKYQDSGWVNLPLVNGAYPNTEYQDRSGFNCSYRIVTQNGVTTNYLRINASNLISGQIFARLPQDMVKNAQSFSVRTPTGKPGCFLVINPSGEIVFYKSSITGDWTEKDYIYAEVNWIN</sequence>
<protein>
    <submittedName>
        <fullName evidence="3">DUF2479 domain-containing protein</fullName>
    </submittedName>
</protein>
<gene>
    <name evidence="3" type="ORF">BUY47_09515</name>
</gene>
<keyword evidence="4" id="KW-1185">Reference proteome</keyword>
<dbReference type="Gene3D" id="2.60.40.3350">
    <property type="match status" value="1"/>
</dbReference>
<dbReference type="Pfam" id="PF10651">
    <property type="entry name" value="BppU_N"/>
    <property type="match status" value="1"/>
</dbReference>
<proteinExistence type="predicted"/>
<feature type="domain" description="BppU N-terminal" evidence="2">
    <location>
        <begin position="13"/>
        <end position="164"/>
    </location>
</feature>
<dbReference type="EMBL" id="PYZI01000012">
    <property type="protein sequence ID" value="PTF13298.1"/>
    <property type="molecule type" value="Genomic_DNA"/>
</dbReference>
<feature type="coiled-coil region" evidence="1">
    <location>
        <begin position="153"/>
        <end position="180"/>
    </location>
</feature>
<evidence type="ECO:0000259" key="2">
    <source>
        <dbReference type="Pfam" id="PF10651"/>
    </source>
</evidence>
<accession>A0ABX5HZZ9</accession>
<evidence type="ECO:0000313" key="4">
    <source>
        <dbReference type="Proteomes" id="UP000242088"/>
    </source>
</evidence>
<dbReference type="CDD" id="cd19958">
    <property type="entry name" value="pyocin_knob"/>
    <property type="match status" value="1"/>
</dbReference>
<dbReference type="GeneID" id="48888524"/>
<dbReference type="Proteomes" id="UP000242088">
    <property type="component" value="Unassembled WGS sequence"/>
</dbReference>
<dbReference type="InterPro" id="IPR018913">
    <property type="entry name" value="BppU_N"/>
</dbReference>
<dbReference type="RefSeq" id="WP_103166341.1">
    <property type="nucleotide sequence ID" value="NZ_PPRG01000030.1"/>
</dbReference>
<reference evidence="3 4" key="1">
    <citation type="journal article" date="2016" name="Front. Microbiol.">
        <title>Comprehensive Phylogenetic Analysis of Bovine Non-aureus Staphylococci Species Based on Whole-Genome Sequencing.</title>
        <authorList>
            <person name="Naushad S."/>
            <person name="Barkema H.W."/>
            <person name="Luby C."/>
            <person name="Condas L.A."/>
            <person name="Nobrega D.B."/>
            <person name="Carson D.A."/>
            <person name="De Buck J."/>
        </authorList>
    </citation>
    <scope>NUCLEOTIDE SEQUENCE [LARGE SCALE GENOMIC DNA]</scope>
    <source>
        <strain evidence="3 4">SNUC 1409</strain>
    </source>
</reference>
<name>A0ABX5HZZ9_9STAP</name>